<proteinExistence type="predicted"/>
<dbReference type="PANTHER" id="PTHR33697:SF1">
    <property type="entry name" value="TUDOR_PWWP_MBT SUPERFAMILY PROTEIN"/>
    <property type="match status" value="1"/>
</dbReference>
<feature type="domain" description="PWWP" evidence="2">
    <location>
        <begin position="17"/>
        <end position="72"/>
    </location>
</feature>
<dbReference type="CDD" id="cd05162">
    <property type="entry name" value="PWWP"/>
    <property type="match status" value="1"/>
</dbReference>
<feature type="region of interest" description="Disordered" evidence="1">
    <location>
        <begin position="565"/>
        <end position="621"/>
    </location>
</feature>
<feature type="compositionally biased region" description="Polar residues" evidence="1">
    <location>
        <begin position="154"/>
        <end position="165"/>
    </location>
</feature>
<name>A0A6J1K6R0_CUCMA</name>
<feature type="compositionally biased region" description="Basic residues" evidence="1">
    <location>
        <begin position="588"/>
        <end position="598"/>
    </location>
</feature>
<feature type="region of interest" description="Disordered" evidence="1">
    <location>
        <begin position="154"/>
        <end position="176"/>
    </location>
</feature>
<dbReference type="Proteomes" id="UP000504608">
    <property type="component" value="Unplaced"/>
</dbReference>
<dbReference type="GeneID" id="111492802"/>
<evidence type="ECO:0000256" key="1">
    <source>
        <dbReference type="SAM" id="MobiDB-lite"/>
    </source>
</evidence>
<dbReference type="AlphaFoldDB" id="A0A6J1K6R0"/>
<dbReference type="InterPro" id="IPR044679">
    <property type="entry name" value="PWWP2-like"/>
</dbReference>
<evidence type="ECO:0000313" key="3">
    <source>
        <dbReference type="Proteomes" id="UP000504608"/>
    </source>
</evidence>
<dbReference type="Gene3D" id="2.30.30.140">
    <property type="match status" value="1"/>
</dbReference>
<feature type="region of interest" description="Disordered" evidence="1">
    <location>
        <begin position="411"/>
        <end position="455"/>
    </location>
</feature>
<dbReference type="SUPFAM" id="SSF63748">
    <property type="entry name" value="Tudor/PWWP/MBT"/>
    <property type="match status" value="1"/>
</dbReference>
<dbReference type="RefSeq" id="XP_022998032.1">
    <property type="nucleotide sequence ID" value="XM_023142264.1"/>
</dbReference>
<protein>
    <submittedName>
        <fullName evidence="4">Uncharacterized protein At1g51745-like isoform X2</fullName>
    </submittedName>
</protein>
<gene>
    <name evidence="4" type="primary">LOC111492802</name>
</gene>
<accession>A0A6J1K6R0</accession>
<feature type="compositionally biased region" description="Polar residues" evidence="1">
    <location>
        <begin position="342"/>
        <end position="355"/>
    </location>
</feature>
<feature type="region of interest" description="Disordered" evidence="1">
    <location>
        <begin position="192"/>
        <end position="211"/>
    </location>
</feature>
<reference evidence="4" key="1">
    <citation type="submission" date="2025-08" db="UniProtKB">
        <authorList>
            <consortium name="RefSeq"/>
        </authorList>
    </citation>
    <scope>IDENTIFICATION</scope>
    <source>
        <tissue evidence="4">Young leaves</tissue>
    </source>
</reference>
<feature type="compositionally biased region" description="Basic residues" evidence="1">
    <location>
        <begin position="606"/>
        <end position="621"/>
    </location>
</feature>
<organism evidence="3 4">
    <name type="scientific">Cucurbita maxima</name>
    <name type="common">Pumpkin</name>
    <name type="synonym">Winter squash</name>
    <dbReference type="NCBI Taxonomy" id="3661"/>
    <lineage>
        <taxon>Eukaryota</taxon>
        <taxon>Viridiplantae</taxon>
        <taxon>Streptophyta</taxon>
        <taxon>Embryophyta</taxon>
        <taxon>Tracheophyta</taxon>
        <taxon>Spermatophyta</taxon>
        <taxon>Magnoliopsida</taxon>
        <taxon>eudicotyledons</taxon>
        <taxon>Gunneridae</taxon>
        <taxon>Pentapetalae</taxon>
        <taxon>rosids</taxon>
        <taxon>fabids</taxon>
        <taxon>Cucurbitales</taxon>
        <taxon>Cucurbitaceae</taxon>
        <taxon>Cucurbiteae</taxon>
        <taxon>Cucurbita</taxon>
    </lineage>
</organism>
<evidence type="ECO:0000259" key="2">
    <source>
        <dbReference type="PROSITE" id="PS50812"/>
    </source>
</evidence>
<sequence>MDSFNGYNTSKAIDASVGGLVWVRRRNGSWWPGRIMGLEELSKSCLVSPKSGTPVKLLGREDASIDWYNLEKSKRVKAFRCGEYDEFIEKAKASVAVASKKAVKYARREDAILQALELESALLGKDQLAFSCRMDTSGSKHEICARISTPMDNSSEVDLTNNMNGSEDRSDSVPELSQSGISFEENFSHSMARYGQSRRTPNDSEDDGTEGVNQMRMRGLQDLGIGLVSKRKIQTGGMVEQVREDTEVNCNLNTPNCLVNEHPPDDNKVCSSLFKRKRSLSHVNELSIKKNQHRPVTKVLKSTIMVSVPVVCCELSNLPLGGLSDGKLSKPESNESKKRSSADMNNNSDSTIVSCENMTPTNALDASHFTIKVKDNEVSSVSDRAENDTSDQLFDVPFTEDRKILAGMEHLGGFNMGSDQRVSSSIEERPPSNNNSSAEPEKLADGSDELDSNKCTSQDKVHTIIRKATKMKQLPDYSCAAPRLLPFRQSRLMVHSKYQRSESSFTKLSCNASLYEVELVAKTNYRLKHVQLVSLMSKISCKAVVGHPLTVEVLDNGHCDDLLSRPELDPHHVESPHSVQSNSSKGKTLGKRLARSFHSRPSLGRASKRKKSGQLSKKTRKLSSLTVQKQFAEESRPVEEKSKGSLIACVPLKVVFSTMNKGVNGLAQPTYRPLTTTGSQ</sequence>
<dbReference type="Pfam" id="PF00855">
    <property type="entry name" value="PWWP"/>
    <property type="match status" value="1"/>
</dbReference>
<keyword evidence="3" id="KW-1185">Reference proteome</keyword>
<feature type="compositionally biased region" description="Basic and acidic residues" evidence="1">
    <location>
        <begin position="327"/>
        <end position="341"/>
    </location>
</feature>
<feature type="region of interest" description="Disordered" evidence="1">
    <location>
        <begin position="323"/>
        <end position="355"/>
    </location>
</feature>
<feature type="compositionally biased region" description="Polar residues" evidence="1">
    <location>
        <begin position="577"/>
        <end position="586"/>
    </location>
</feature>
<dbReference type="PROSITE" id="PS50812">
    <property type="entry name" value="PWWP"/>
    <property type="match status" value="1"/>
</dbReference>
<feature type="compositionally biased region" description="Polar residues" evidence="1">
    <location>
        <begin position="417"/>
        <end position="438"/>
    </location>
</feature>
<dbReference type="PANTHER" id="PTHR33697">
    <property type="entry name" value="T17B22.17 PROTEIN-RELATED"/>
    <property type="match status" value="1"/>
</dbReference>
<dbReference type="InterPro" id="IPR000313">
    <property type="entry name" value="PWWP_dom"/>
</dbReference>
<evidence type="ECO:0000313" key="4">
    <source>
        <dbReference type="RefSeq" id="XP_022998032.1"/>
    </source>
</evidence>
<feature type="compositionally biased region" description="Basic and acidic residues" evidence="1">
    <location>
        <begin position="565"/>
        <end position="575"/>
    </location>
</feature>